<feature type="region of interest" description="Disordered" evidence="10">
    <location>
        <begin position="1"/>
        <end position="167"/>
    </location>
</feature>
<reference evidence="12" key="1">
    <citation type="submission" date="2019-10" db="EMBL/GenBank/DDBJ databases">
        <title>Corvus moneduloides (New Caledonian crow) genome, bCorMon1, primary haplotype.</title>
        <authorList>
            <person name="Rutz C."/>
            <person name="Fungtammasan C."/>
            <person name="Mountcastle J."/>
            <person name="Formenti G."/>
            <person name="Chow W."/>
            <person name="Howe K."/>
            <person name="Steele M.P."/>
            <person name="Fernandes J."/>
            <person name="Gilbert M.T.P."/>
            <person name="Fedrigo O."/>
            <person name="Jarvis E.D."/>
            <person name="Gemmell N."/>
        </authorList>
    </citation>
    <scope>NUCLEOTIDE SEQUENCE [LARGE SCALE GENOMIC DNA]</scope>
</reference>
<evidence type="ECO:0000256" key="10">
    <source>
        <dbReference type="SAM" id="MobiDB-lite"/>
    </source>
</evidence>
<dbReference type="PRINTS" id="PR01217">
    <property type="entry name" value="PRICHEXTENSN"/>
</dbReference>
<evidence type="ECO:0000313" key="11">
    <source>
        <dbReference type="Ensembl" id="ENSCMUP00000029587.1"/>
    </source>
</evidence>
<dbReference type="AlphaFoldDB" id="A0A8U7N6E1"/>
<dbReference type="GO" id="GO:0036038">
    <property type="term" value="C:MKS complex"/>
    <property type="evidence" value="ECO:0007669"/>
    <property type="project" value="TreeGrafter"/>
</dbReference>
<dbReference type="PROSITE" id="PS51381">
    <property type="entry name" value="C2_B9"/>
    <property type="match status" value="1"/>
</dbReference>
<evidence type="ECO:0000256" key="9">
    <source>
        <dbReference type="ARBA" id="ARBA00039274"/>
    </source>
</evidence>
<dbReference type="Pfam" id="PF07162">
    <property type="entry name" value="B9-C2"/>
    <property type="match status" value="1"/>
</dbReference>
<dbReference type="PANTHER" id="PTHR12968">
    <property type="entry name" value="B9 DOMAIN-CONTAINING"/>
    <property type="match status" value="1"/>
</dbReference>
<dbReference type="GO" id="GO:0060271">
    <property type="term" value="P:cilium assembly"/>
    <property type="evidence" value="ECO:0007669"/>
    <property type="project" value="TreeGrafter"/>
</dbReference>
<comment type="subunit">
    <text evidence="2">Part of the tectonic-like complex (also named B9 complex).</text>
</comment>
<comment type="function">
    <text evidence="7">Component of the tectonic-like complex, a complex localized at the transition zone of primary cilia and acting as a barrier that prevents diffusion of transmembrane proteins between the cilia and plasma membranes. Required for ciliogenesis and sonic hedgehog/SHH signaling.</text>
</comment>
<evidence type="ECO:0000256" key="3">
    <source>
        <dbReference type="ARBA" id="ARBA00022490"/>
    </source>
</evidence>
<name>A0A8U7N6E1_CORMO</name>
<evidence type="ECO:0000256" key="7">
    <source>
        <dbReference type="ARBA" id="ARBA00037148"/>
    </source>
</evidence>
<evidence type="ECO:0000256" key="2">
    <source>
        <dbReference type="ARBA" id="ARBA00011495"/>
    </source>
</evidence>
<evidence type="ECO:0000313" key="12">
    <source>
        <dbReference type="Proteomes" id="UP000694553"/>
    </source>
</evidence>
<dbReference type="Proteomes" id="UP000694553">
    <property type="component" value="Unassembled WGS sequence"/>
</dbReference>
<evidence type="ECO:0000256" key="4">
    <source>
        <dbReference type="ARBA" id="ARBA00022794"/>
    </source>
</evidence>
<reference evidence="11" key="3">
    <citation type="submission" date="2025-09" db="UniProtKB">
        <authorList>
            <consortium name="Ensembl"/>
        </authorList>
    </citation>
    <scope>IDENTIFICATION</scope>
</reference>
<comment type="similarity">
    <text evidence="8">Belongs to the B9D family.</text>
</comment>
<keyword evidence="4" id="KW-0970">Cilium biogenesis/degradation</keyword>
<keyword evidence="12" id="KW-1185">Reference proteome</keyword>
<comment type="subcellular location">
    <subcellularLocation>
        <location evidence="1">Cytoplasm</location>
        <location evidence="1">Cytoskeleton</location>
        <location evidence="1">Cilium basal body</location>
    </subcellularLocation>
</comment>
<keyword evidence="6" id="KW-0966">Cell projection</keyword>
<keyword evidence="3" id="KW-0963">Cytoplasm</keyword>
<evidence type="ECO:0000256" key="8">
    <source>
        <dbReference type="ARBA" id="ARBA00038411"/>
    </source>
</evidence>
<protein>
    <recommendedName>
        <fullName evidence="9">B9 domain-containing protein 1</fullName>
    </recommendedName>
</protein>
<sequence length="367" mass="39228">PCLASSPLTHPCLSLPQTQPGLTPLTIPVSAPPNPACSQPLDHPSVSPPNPACSQPLDHPSVSPPNPACSQPLDHPSVSPPNPACSQPLDHPSVSPPNPACSQPPKPIPLASIPSDPAQPQPPPHPSQSPKPIPVSASLTQPVCPSLTGPGCPQHPDLGRASPPEIPSEFPVTPLSLSLCLLQFPGFDDLYCKFCFVYGQDWVPTAGLEEGISQITSKSSVSPTTLVWNFPIDITFKSTNPFGWPQIVLSVYGPDFFGHDVVRGYGAVHVPFVPGRHKRTIAMFVPESTSRLQQFTSWFTGRRPEFTDPKVVAQGEGREVTRVRSQGFVTISFNVMTKDLHKLGYDVGPTALQSPSLEPGAQGLHRF</sequence>
<dbReference type="PANTHER" id="PTHR12968:SF1">
    <property type="entry name" value="B9 DOMAIN-CONTAINING PROTEIN 1"/>
    <property type="match status" value="1"/>
</dbReference>
<accession>A0A8U7N6E1</accession>
<evidence type="ECO:0000256" key="6">
    <source>
        <dbReference type="ARBA" id="ARBA00023273"/>
    </source>
</evidence>
<feature type="compositionally biased region" description="Pro residues" evidence="10">
    <location>
        <begin position="117"/>
        <end position="133"/>
    </location>
</feature>
<evidence type="ECO:0000256" key="5">
    <source>
        <dbReference type="ARBA" id="ARBA00023212"/>
    </source>
</evidence>
<dbReference type="InterPro" id="IPR010796">
    <property type="entry name" value="C2_B9-type_dom"/>
</dbReference>
<feature type="compositionally biased region" description="Pro residues" evidence="10">
    <location>
        <begin position="94"/>
        <end position="108"/>
    </location>
</feature>
<proteinExistence type="inferred from homology"/>
<keyword evidence="5" id="KW-0206">Cytoskeleton</keyword>
<reference evidence="11" key="2">
    <citation type="submission" date="2025-08" db="UniProtKB">
        <authorList>
            <consortium name="Ensembl"/>
        </authorList>
    </citation>
    <scope>IDENTIFICATION</scope>
</reference>
<evidence type="ECO:0000256" key="1">
    <source>
        <dbReference type="ARBA" id="ARBA00004120"/>
    </source>
</evidence>
<dbReference type="Ensembl" id="ENSCMUT00000036147.1">
    <property type="protein sequence ID" value="ENSCMUP00000029587.1"/>
    <property type="gene ID" value="ENSCMUG00000001863.2"/>
</dbReference>
<organism evidence="11 12">
    <name type="scientific">Corvus moneduloides</name>
    <name type="common">New Caledonian crow</name>
    <dbReference type="NCBI Taxonomy" id="1196302"/>
    <lineage>
        <taxon>Eukaryota</taxon>
        <taxon>Metazoa</taxon>
        <taxon>Chordata</taxon>
        <taxon>Craniata</taxon>
        <taxon>Vertebrata</taxon>
        <taxon>Euteleostomi</taxon>
        <taxon>Archelosauria</taxon>
        <taxon>Archosauria</taxon>
        <taxon>Dinosauria</taxon>
        <taxon>Saurischia</taxon>
        <taxon>Theropoda</taxon>
        <taxon>Coelurosauria</taxon>
        <taxon>Aves</taxon>
        <taxon>Neognathae</taxon>
        <taxon>Neoaves</taxon>
        <taxon>Telluraves</taxon>
        <taxon>Australaves</taxon>
        <taxon>Passeriformes</taxon>
        <taxon>Corvoidea</taxon>
        <taxon>Corvidae</taxon>
        <taxon>Corvus</taxon>
    </lineage>
</organism>
<gene>
    <name evidence="11" type="primary">B9D1</name>
</gene>